<evidence type="ECO:0000313" key="7">
    <source>
        <dbReference type="EMBL" id="MEG3438879.1"/>
    </source>
</evidence>
<evidence type="ECO:0000256" key="4">
    <source>
        <dbReference type="ARBA" id="ARBA00022989"/>
    </source>
</evidence>
<protein>
    <submittedName>
        <fullName evidence="7">FTR1 family protein</fullName>
    </submittedName>
</protein>
<dbReference type="InterPro" id="IPR004923">
    <property type="entry name" value="FTR1/Fip1/EfeU"/>
</dbReference>
<dbReference type="Pfam" id="PF03239">
    <property type="entry name" value="FTR1"/>
    <property type="match status" value="1"/>
</dbReference>
<feature type="transmembrane region" description="Helical" evidence="6">
    <location>
        <begin position="82"/>
        <end position="102"/>
    </location>
</feature>
<keyword evidence="4 6" id="KW-1133">Transmembrane helix</keyword>
<comment type="caution">
    <text evidence="7">The sequence shown here is derived from an EMBL/GenBank/DDBJ whole genome shotgun (WGS) entry which is preliminary data.</text>
</comment>
<gene>
    <name evidence="7" type="ORF">V0288_17255</name>
</gene>
<evidence type="ECO:0000256" key="1">
    <source>
        <dbReference type="ARBA" id="ARBA00004141"/>
    </source>
</evidence>
<feature type="transmembrane region" description="Helical" evidence="6">
    <location>
        <begin position="158"/>
        <end position="181"/>
    </location>
</feature>
<comment type="similarity">
    <text evidence="2">Belongs to the oxidase-dependent Fe transporter (OFeT) (TC 9.A.10.1) family.</text>
</comment>
<evidence type="ECO:0000313" key="8">
    <source>
        <dbReference type="Proteomes" id="UP001328733"/>
    </source>
</evidence>
<feature type="transmembrane region" description="Helical" evidence="6">
    <location>
        <begin position="272"/>
        <end position="292"/>
    </location>
</feature>
<dbReference type="PANTHER" id="PTHR31632">
    <property type="entry name" value="IRON TRANSPORTER FTH1"/>
    <property type="match status" value="1"/>
</dbReference>
<feature type="transmembrane region" description="Helical" evidence="6">
    <location>
        <begin position="12"/>
        <end position="31"/>
    </location>
</feature>
<dbReference type="GO" id="GO:0015093">
    <property type="term" value="F:ferrous iron transmembrane transporter activity"/>
    <property type="evidence" value="ECO:0007669"/>
    <property type="project" value="TreeGrafter"/>
</dbReference>
<evidence type="ECO:0000256" key="2">
    <source>
        <dbReference type="ARBA" id="ARBA00008333"/>
    </source>
</evidence>
<sequence>MDLSLALPTFAITLREGFEAALVVGIVLACLEKAGRSRLNGWVYRGIGAGIVASFLVGFLLRGILLGVDASPSPYVPMIKEFLAALFGAIAVVMLSWMLIWMTRQAKSLKSSVENEVKSALTDDNGAGKAVFLLVFIAVLREGFETVLFILARFQGQWGVQAIGASAGLIVATLLGVLLFAGGIKINIRLFFQIMGIFLLLIVGGLALGVCKHLDAAIGLLSSIDPFYARFCLTAPASCLLGPLVWDGSGILSERTFPGILLKALFGYRERLFLGQIIVYIAFLGIIGGIYLRSGFDRPPVKVSVENRIENKTENFKNI</sequence>
<dbReference type="EMBL" id="JBAFSM010000036">
    <property type="protein sequence ID" value="MEG3438879.1"/>
    <property type="molecule type" value="Genomic_DNA"/>
</dbReference>
<proteinExistence type="inferred from homology"/>
<name>A0AAW9QZT2_9CHRO</name>
<evidence type="ECO:0000256" key="6">
    <source>
        <dbReference type="SAM" id="Phobius"/>
    </source>
</evidence>
<keyword evidence="5 6" id="KW-0472">Membrane</keyword>
<feature type="transmembrane region" description="Helical" evidence="6">
    <location>
        <begin position="43"/>
        <end position="62"/>
    </location>
</feature>
<dbReference type="AlphaFoldDB" id="A0AAW9QZT2"/>
<feature type="transmembrane region" description="Helical" evidence="6">
    <location>
        <begin position="188"/>
        <end position="207"/>
    </location>
</feature>
<evidence type="ECO:0000256" key="5">
    <source>
        <dbReference type="ARBA" id="ARBA00023136"/>
    </source>
</evidence>
<organism evidence="7 8">
    <name type="scientific">Pannus brasiliensis CCIBt3594</name>
    <dbReference type="NCBI Taxonomy" id="1427578"/>
    <lineage>
        <taxon>Bacteria</taxon>
        <taxon>Bacillati</taxon>
        <taxon>Cyanobacteriota</taxon>
        <taxon>Cyanophyceae</taxon>
        <taxon>Oscillatoriophycideae</taxon>
        <taxon>Chroococcales</taxon>
        <taxon>Microcystaceae</taxon>
        <taxon>Pannus</taxon>
    </lineage>
</organism>
<evidence type="ECO:0000256" key="3">
    <source>
        <dbReference type="ARBA" id="ARBA00022692"/>
    </source>
</evidence>
<dbReference type="Proteomes" id="UP001328733">
    <property type="component" value="Unassembled WGS sequence"/>
</dbReference>
<accession>A0AAW9QZT2</accession>
<feature type="transmembrane region" description="Helical" evidence="6">
    <location>
        <begin position="131"/>
        <end position="152"/>
    </location>
</feature>
<dbReference type="PANTHER" id="PTHR31632:SF2">
    <property type="entry name" value="PLASMA MEMBRANE IRON PERMEASE"/>
    <property type="match status" value="1"/>
</dbReference>
<keyword evidence="3 6" id="KW-0812">Transmembrane</keyword>
<dbReference type="GO" id="GO:0033573">
    <property type="term" value="C:high-affinity iron permease complex"/>
    <property type="evidence" value="ECO:0007669"/>
    <property type="project" value="InterPro"/>
</dbReference>
<reference evidence="7 8" key="1">
    <citation type="submission" date="2024-01" db="EMBL/GenBank/DDBJ databases">
        <title>Genomic insights into the taxonomy and metabolism of the cyanobacterium Pannus brasiliensis CCIBt3594.</title>
        <authorList>
            <person name="Machado M."/>
            <person name="Botero N.B."/>
            <person name="Andreote A.P.D."/>
            <person name="Feitosa A.M.T."/>
            <person name="Popin R."/>
            <person name="Sivonen K."/>
            <person name="Fiore M.F."/>
        </authorList>
    </citation>
    <scope>NUCLEOTIDE SEQUENCE [LARGE SCALE GENOMIC DNA]</scope>
    <source>
        <strain evidence="7 8">CCIBt3594</strain>
    </source>
</reference>
<comment type="subcellular location">
    <subcellularLocation>
        <location evidence="1">Membrane</location>
        <topology evidence="1">Multi-pass membrane protein</topology>
    </subcellularLocation>
</comment>
<dbReference type="RefSeq" id="WP_332866361.1">
    <property type="nucleotide sequence ID" value="NZ_JBAFSM010000036.1"/>
</dbReference>
<keyword evidence="8" id="KW-1185">Reference proteome</keyword>